<keyword evidence="3" id="KW-0560">Oxidoreductase</keyword>
<dbReference type="EMBL" id="AZGY01000035">
    <property type="protein sequence ID" value="KZZ87672.1"/>
    <property type="molecule type" value="Genomic_DNA"/>
</dbReference>
<feature type="binding site" evidence="5">
    <location>
        <position position="354"/>
    </location>
    <ligand>
        <name>Fe cation</name>
        <dbReference type="ChEBI" id="CHEBI:24875"/>
        <note>catalytic</note>
    </ligand>
</feature>
<sequence>MAIDTIRILHRSHGDEQFDKRQALNRYQNEEWKDWPNEGAFAGLEEHRGPQNLEVKGSIPSWAAGTLFRTGPGQSQIDNTSRGTHYVSHWFDGFAHTHKFDISPGEIDGSGCSVTYSSCRQSEQAIEAIKKRGWCADVSFGQRNDPCVGIFAKFMSVFSPRQINNNVSVMPNMPGLGGRSGSSGHRKGVDNLYLCTDHSTLQKLDPKTLEPLGQAAQDKLHPELKGALSSAHAQRDPETGDVFNFNLDFGRSATYRIFRVNADTGTTDILATISDQDLQPAYIHSFFLTQNYVILCVPSSHFGWKGFKVLWERNLIEAIKPFSQDAKCKWLVVDRRHGRGVVARFSTPAAFFFHSVNAFEEKGKDEHGREVTNLFLDYVKYDDTGIMHKMYYDVLLNRSGAASSALTERRQYESVFPNLARHKFTLHAMHQGGTAYSDTAEEVFSIPGPHAGELPVINPMRIGKAHRFVFGVSSLGRSILLDSLVKTDVHTRDALIWTGPPGHSPGEPIFVPRPGGTDEDDGVILSLVLDGSAQRSYLLCLDARTLQELGRAATDFPIPLGLHGTHVAS</sequence>
<keyword evidence="7" id="KW-1185">Reference proteome</keyword>
<dbReference type="GO" id="GO:0010436">
    <property type="term" value="F:carotenoid dioxygenase activity"/>
    <property type="evidence" value="ECO:0007669"/>
    <property type="project" value="TreeGrafter"/>
</dbReference>
<comment type="similarity">
    <text evidence="1">Belongs to the carotenoid oxygenase family.</text>
</comment>
<accession>A0A162IDY4</accession>
<evidence type="ECO:0000313" key="6">
    <source>
        <dbReference type="EMBL" id="KZZ87672.1"/>
    </source>
</evidence>
<feature type="binding site" evidence="5">
    <location>
        <position position="232"/>
    </location>
    <ligand>
        <name>Fe cation</name>
        <dbReference type="ChEBI" id="CHEBI:24875"/>
        <note>catalytic</note>
    </ligand>
</feature>
<feature type="binding site" evidence="5">
    <location>
        <position position="284"/>
    </location>
    <ligand>
        <name>Fe cation</name>
        <dbReference type="ChEBI" id="CHEBI:24875"/>
        <note>catalytic</note>
    </ligand>
</feature>
<comment type="caution">
    <text evidence="6">The sequence shown here is derived from an EMBL/GenBank/DDBJ whole genome shotgun (WGS) entry which is preliminary data.</text>
</comment>
<evidence type="ECO:0000256" key="2">
    <source>
        <dbReference type="ARBA" id="ARBA00022723"/>
    </source>
</evidence>
<reference evidence="6 7" key="1">
    <citation type="journal article" date="2016" name="Genome Biol. Evol.">
        <title>Divergent and convergent evolution of fungal pathogenicity.</title>
        <authorList>
            <person name="Shang Y."/>
            <person name="Xiao G."/>
            <person name="Zheng P."/>
            <person name="Cen K."/>
            <person name="Zhan S."/>
            <person name="Wang C."/>
        </authorList>
    </citation>
    <scope>NUCLEOTIDE SEQUENCE [LARGE SCALE GENOMIC DNA]</scope>
    <source>
        <strain evidence="6 7">RCEF 2490</strain>
    </source>
</reference>
<proteinExistence type="inferred from homology"/>
<dbReference type="OrthoDB" id="407010at2759"/>
<dbReference type="STRING" id="1081109.A0A162IDY4"/>
<feature type="binding site" evidence="5">
    <location>
        <position position="563"/>
    </location>
    <ligand>
        <name>Fe cation</name>
        <dbReference type="ChEBI" id="CHEBI:24875"/>
        <note>catalytic</note>
    </ligand>
</feature>
<comment type="cofactor">
    <cofactor evidence="5">
        <name>Fe(2+)</name>
        <dbReference type="ChEBI" id="CHEBI:29033"/>
    </cofactor>
    <text evidence="5">Binds 1 Fe(2+) ion per subunit.</text>
</comment>
<dbReference type="GO" id="GO:0016121">
    <property type="term" value="P:carotene catabolic process"/>
    <property type="evidence" value="ECO:0007669"/>
    <property type="project" value="TreeGrafter"/>
</dbReference>
<keyword evidence="6" id="KW-0223">Dioxygenase</keyword>
<evidence type="ECO:0000256" key="1">
    <source>
        <dbReference type="ARBA" id="ARBA00006787"/>
    </source>
</evidence>
<name>A0A162IDY4_9HYPO</name>
<evidence type="ECO:0000256" key="5">
    <source>
        <dbReference type="PIRSR" id="PIRSR604294-1"/>
    </source>
</evidence>
<dbReference type="PANTHER" id="PTHR10543:SF24">
    <property type="entry name" value="CAROTENOID ISOMEROOXYGENASE"/>
    <property type="match status" value="1"/>
</dbReference>
<dbReference type="AlphaFoldDB" id="A0A162IDY4"/>
<evidence type="ECO:0000256" key="3">
    <source>
        <dbReference type="ARBA" id="ARBA00023002"/>
    </source>
</evidence>
<dbReference type="Pfam" id="PF03055">
    <property type="entry name" value="RPE65"/>
    <property type="match status" value="1"/>
</dbReference>
<keyword evidence="4 5" id="KW-0408">Iron</keyword>
<dbReference type="GO" id="GO:0046872">
    <property type="term" value="F:metal ion binding"/>
    <property type="evidence" value="ECO:0007669"/>
    <property type="project" value="UniProtKB-KW"/>
</dbReference>
<gene>
    <name evidence="6" type="ORF">AAL_08339</name>
</gene>
<evidence type="ECO:0000313" key="7">
    <source>
        <dbReference type="Proteomes" id="UP000078544"/>
    </source>
</evidence>
<dbReference type="Proteomes" id="UP000078544">
    <property type="component" value="Unassembled WGS sequence"/>
</dbReference>
<dbReference type="InterPro" id="IPR004294">
    <property type="entry name" value="Carotenoid_Oase"/>
</dbReference>
<keyword evidence="2 5" id="KW-0479">Metal-binding</keyword>
<organism evidence="6 7">
    <name type="scientific">Moelleriella libera RCEF 2490</name>
    <dbReference type="NCBI Taxonomy" id="1081109"/>
    <lineage>
        <taxon>Eukaryota</taxon>
        <taxon>Fungi</taxon>
        <taxon>Dikarya</taxon>
        <taxon>Ascomycota</taxon>
        <taxon>Pezizomycotina</taxon>
        <taxon>Sordariomycetes</taxon>
        <taxon>Hypocreomycetidae</taxon>
        <taxon>Hypocreales</taxon>
        <taxon>Clavicipitaceae</taxon>
        <taxon>Moelleriella</taxon>
    </lineage>
</organism>
<protein>
    <submittedName>
        <fullName evidence="6">Carotenoid cleavage dioxygenase 1</fullName>
    </submittedName>
</protein>
<dbReference type="PANTHER" id="PTHR10543">
    <property type="entry name" value="BETA-CAROTENE DIOXYGENASE"/>
    <property type="match status" value="1"/>
</dbReference>
<evidence type="ECO:0000256" key="4">
    <source>
        <dbReference type="ARBA" id="ARBA00023004"/>
    </source>
</evidence>